<sequence>MTFVCEPTNVPPAEEIDIPAMKAKYAQERDKRIRREGQEQYAAPEDHLTHDTYAHDPFTPVVPRDAFDEEVDVAILGGGWTGILAAYHLTKAGVTNFKVIDHAGGFGGTWYWNRYPGIQCDNDAYCYLPLLEEMGWLPSKKFEDGKQIYEYIQMIVDKFGFRDNGVFHTLIKGLTWDESIKRWHVATDRDDSIRAKFVIMAGGTLSTPKFPAIPGIHKFKGHKSHTSRWDYDYTGGEWGNPELTKLADKRVAILGTGATSVQAVPYLGKYAKQLYVLQRTPSGVDKRDNPPTDPEWAASLQPGWQAARQENFLRAANEILPLDAPDLICDFWTEVNRNINADLKAEGATEHPMPEFWDRREKMDFQVMERVRRRVDSIVKDPATAEALKPYYRFMCKRPLSNNDYLDTFNQPNVKLIDVSATQGLEAMTENGFIADGQEYEIDAIIFASGFEVTSDLKRRWGFDDVVGRNGVSIYDYWADGPKTLHGMTAHNFPNMFFTGYVQGGLNGTTTLQFGEQGRHAAWVIREALESGVKSIEPSQEGQDAYLKRFKELELDLSGILNDCTPSYFTNEGDKEAKWFLFRGWGLGWDNWQAMLEDWRQKRDFAGMTVEK</sequence>
<evidence type="ECO:0000313" key="9">
    <source>
        <dbReference type="Proteomes" id="UP001361239"/>
    </source>
</evidence>
<gene>
    <name evidence="8" type="ORF">WG901_00250</name>
</gene>
<comment type="similarity">
    <text evidence="2">Belongs to the FAD-binding monooxygenase family.</text>
</comment>
<reference evidence="8 9" key="1">
    <citation type="submission" date="2024-03" db="EMBL/GenBank/DDBJ databases">
        <authorList>
            <person name="Jo J.-H."/>
        </authorList>
    </citation>
    <scope>NUCLEOTIDE SEQUENCE [LARGE SCALE GENOMIC DNA]</scope>
    <source>
        <strain evidence="8 9">PS1R-30</strain>
    </source>
</reference>
<keyword evidence="5" id="KW-0521">NADP</keyword>
<name>A0ABU8RQG6_9SPHN</name>
<evidence type="ECO:0000256" key="1">
    <source>
        <dbReference type="ARBA" id="ARBA00001974"/>
    </source>
</evidence>
<keyword evidence="6 8" id="KW-0560">Oxidoreductase</keyword>
<dbReference type="Proteomes" id="UP001361239">
    <property type="component" value="Unassembled WGS sequence"/>
</dbReference>
<comment type="cofactor">
    <cofactor evidence="1">
        <name>FAD</name>
        <dbReference type="ChEBI" id="CHEBI:57692"/>
    </cofactor>
</comment>
<evidence type="ECO:0000256" key="6">
    <source>
        <dbReference type="ARBA" id="ARBA00023002"/>
    </source>
</evidence>
<evidence type="ECO:0000256" key="5">
    <source>
        <dbReference type="ARBA" id="ARBA00022857"/>
    </source>
</evidence>
<keyword evidence="9" id="KW-1185">Reference proteome</keyword>
<dbReference type="SUPFAM" id="SSF51905">
    <property type="entry name" value="FAD/NAD(P)-binding domain"/>
    <property type="match status" value="1"/>
</dbReference>
<evidence type="ECO:0000313" key="8">
    <source>
        <dbReference type="EMBL" id="MEJ5975049.1"/>
    </source>
</evidence>
<proteinExistence type="inferred from homology"/>
<dbReference type="Pfam" id="PF13738">
    <property type="entry name" value="Pyr_redox_3"/>
    <property type="match status" value="1"/>
</dbReference>
<evidence type="ECO:0000256" key="3">
    <source>
        <dbReference type="ARBA" id="ARBA00022630"/>
    </source>
</evidence>
<dbReference type="InterPro" id="IPR036188">
    <property type="entry name" value="FAD/NAD-bd_sf"/>
</dbReference>
<organism evidence="8 9">
    <name type="scientific">Novosphingobium anseongense</name>
    <dbReference type="NCBI Taxonomy" id="3133436"/>
    <lineage>
        <taxon>Bacteria</taxon>
        <taxon>Pseudomonadati</taxon>
        <taxon>Pseudomonadota</taxon>
        <taxon>Alphaproteobacteria</taxon>
        <taxon>Sphingomonadales</taxon>
        <taxon>Sphingomonadaceae</taxon>
        <taxon>Novosphingobium</taxon>
    </lineage>
</organism>
<evidence type="ECO:0000256" key="4">
    <source>
        <dbReference type="ARBA" id="ARBA00022827"/>
    </source>
</evidence>
<evidence type="ECO:0000256" key="7">
    <source>
        <dbReference type="ARBA" id="ARBA00023033"/>
    </source>
</evidence>
<dbReference type="EC" id="1.14.13.-" evidence="8"/>
<accession>A0ABU8RQG6</accession>
<dbReference type="GO" id="GO:0016491">
    <property type="term" value="F:oxidoreductase activity"/>
    <property type="evidence" value="ECO:0007669"/>
    <property type="project" value="UniProtKB-KW"/>
</dbReference>
<comment type="caution">
    <text evidence="8">The sequence shown here is derived from an EMBL/GenBank/DDBJ whole genome shotgun (WGS) entry which is preliminary data.</text>
</comment>
<dbReference type="EMBL" id="JBBHJZ010000001">
    <property type="protein sequence ID" value="MEJ5975049.1"/>
    <property type="molecule type" value="Genomic_DNA"/>
</dbReference>
<dbReference type="PANTHER" id="PTHR43098">
    <property type="entry name" value="L-ORNITHINE N(5)-MONOOXYGENASE-RELATED"/>
    <property type="match status" value="1"/>
</dbReference>
<keyword evidence="4" id="KW-0274">FAD</keyword>
<evidence type="ECO:0000256" key="2">
    <source>
        <dbReference type="ARBA" id="ARBA00010139"/>
    </source>
</evidence>
<dbReference type="InterPro" id="IPR050775">
    <property type="entry name" value="FAD-binding_Monooxygenases"/>
</dbReference>
<dbReference type="Gene3D" id="3.50.50.60">
    <property type="entry name" value="FAD/NAD(P)-binding domain"/>
    <property type="match status" value="2"/>
</dbReference>
<protein>
    <submittedName>
        <fullName evidence="8">NAD(P)/FAD-dependent oxidoreductase</fullName>
        <ecNumber evidence="8">1.14.13.-</ecNumber>
    </submittedName>
</protein>
<dbReference type="RefSeq" id="WP_339585024.1">
    <property type="nucleotide sequence ID" value="NZ_JBBHJZ010000001.1"/>
</dbReference>
<keyword evidence="3" id="KW-0285">Flavoprotein</keyword>
<keyword evidence="7" id="KW-0503">Monooxygenase</keyword>
<dbReference type="PANTHER" id="PTHR43098:SF4">
    <property type="entry name" value="BLR3857 PROTEIN"/>
    <property type="match status" value="1"/>
</dbReference>